<dbReference type="Proteomes" id="UP000554482">
    <property type="component" value="Unassembled WGS sequence"/>
</dbReference>
<accession>A0A7J6WET5</accession>
<organism evidence="1 2">
    <name type="scientific">Thalictrum thalictroides</name>
    <name type="common">Rue-anemone</name>
    <name type="synonym">Anemone thalictroides</name>
    <dbReference type="NCBI Taxonomy" id="46969"/>
    <lineage>
        <taxon>Eukaryota</taxon>
        <taxon>Viridiplantae</taxon>
        <taxon>Streptophyta</taxon>
        <taxon>Embryophyta</taxon>
        <taxon>Tracheophyta</taxon>
        <taxon>Spermatophyta</taxon>
        <taxon>Magnoliopsida</taxon>
        <taxon>Ranunculales</taxon>
        <taxon>Ranunculaceae</taxon>
        <taxon>Thalictroideae</taxon>
        <taxon>Thalictrum</taxon>
    </lineage>
</organism>
<protein>
    <recommendedName>
        <fullName evidence="3">RNA-directed DNA polymerase (Reverse transcriptase)-related family protein</fullName>
    </recommendedName>
</protein>
<evidence type="ECO:0008006" key="3">
    <source>
        <dbReference type="Google" id="ProtNLM"/>
    </source>
</evidence>
<dbReference type="PANTHER" id="PTHR47676">
    <property type="entry name" value="OS01G0225100 PROTEIN"/>
    <property type="match status" value="1"/>
</dbReference>
<comment type="caution">
    <text evidence="1">The sequence shown here is derived from an EMBL/GenBank/DDBJ whole genome shotgun (WGS) entry which is preliminary data.</text>
</comment>
<dbReference type="PANTHER" id="PTHR47676:SF1">
    <property type="entry name" value="SMR DOMAIN-CONTAINING PROTEIN"/>
    <property type="match status" value="1"/>
</dbReference>
<reference evidence="1 2" key="1">
    <citation type="submission" date="2020-06" db="EMBL/GenBank/DDBJ databases">
        <title>Transcriptomic and genomic resources for Thalictrum thalictroides and T. hernandezii: Facilitating candidate gene discovery in an emerging model plant lineage.</title>
        <authorList>
            <person name="Arias T."/>
            <person name="Riano-Pachon D.M."/>
            <person name="Di Stilio V.S."/>
        </authorList>
    </citation>
    <scope>NUCLEOTIDE SEQUENCE [LARGE SCALE GENOMIC DNA]</scope>
    <source>
        <strain evidence="2">cv. WT478/WT964</strain>
        <tissue evidence="1">Leaves</tissue>
    </source>
</reference>
<evidence type="ECO:0000313" key="1">
    <source>
        <dbReference type="EMBL" id="KAF5195964.1"/>
    </source>
</evidence>
<keyword evidence="2" id="KW-1185">Reference proteome</keyword>
<name>A0A7J6WET5_THATH</name>
<dbReference type="OrthoDB" id="1938625at2759"/>
<dbReference type="EMBL" id="JABWDY010016643">
    <property type="protein sequence ID" value="KAF5195964.1"/>
    <property type="molecule type" value="Genomic_DNA"/>
</dbReference>
<sequence>GHHCGTHGIGKSKLKQSVIDLVEKRGIEWSEENRGIMLVKLDGHRYLNFLELEDDSGFLWSGPAMTRKMHHASKSILRFPKNEGGLGFTNLNVWNRAAICRLIFKIANKDDSIWSDWTWKQHIKDKFFRSMKVPSDCSWAWRKILQTRECAIKHMLYSIADGKDTLVWHDTWSIGGILKNNTEARQHLVVHDRATVNSLIDNGEWNNVVHDLPDGALKTDTSH</sequence>
<dbReference type="InterPro" id="IPR055319">
    <property type="entry name" value="At5g58720-like"/>
</dbReference>
<gene>
    <name evidence="1" type="ORF">FRX31_014450</name>
</gene>
<evidence type="ECO:0000313" key="2">
    <source>
        <dbReference type="Proteomes" id="UP000554482"/>
    </source>
</evidence>
<feature type="non-terminal residue" evidence="1">
    <location>
        <position position="1"/>
    </location>
</feature>
<dbReference type="AlphaFoldDB" id="A0A7J6WET5"/>
<proteinExistence type="predicted"/>